<dbReference type="RefSeq" id="WP_224524541.1">
    <property type="nucleotide sequence ID" value="NZ_JAIUJR010000001.1"/>
</dbReference>
<dbReference type="InterPro" id="IPR007372">
    <property type="entry name" value="Lipid/polyisoprenoid-bd_YceI"/>
</dbReference>
<dbReference type="Proteomes" id="UP001198901">
    <property type="component" value="Unassembled WGS sequence"/>
</dbReference>
<comment type="caution">
    <text evidence="3">The sequence shown here is derived from an EMBL/GenBank/DDBJ whole genome shotgun (WGS) entry which is preliminary data.</text>
</comment>
<feature type="chain" id="PRO_5046112032" evidence="1">
    <location>
        <begin position="19"/>
        <end position="171"/>
    </location>
</feature>
<sequence>MVRLVHVLIILVSFLGNAQTTSSIDFVIRNLGINVDGHFNIFEINTEFNTDGNLVSIYGKIDVESIETGIDSRDEHLLKEDYFHQAKFEHIILQSTKIKKETNSDYSISANLTIKGRAKAITIPVLVEIQNNKKIISSSFEINRRDFDVGGSSFVMGKTVKIQVKHYLDLP</sequence>
<evidence type="ECO:0000256" key="1">
    <source>
        <dbReference type="SAM" id="SignalP"/>
    </source>
</evidence>
<dbReference type="PANTHER" id="PTHR34406">
    <property type="entry name" value="PROTEIN YCEI"/>
    <property type="match status" value="1"/>
</dbReference>
<feature type="signal peptide" evidence="1">
    <location>
        <begin position="1"/>
        <end position="18"/>
    </location>
</feature>
<gene>
    <name evidence="3" type="ORF">LBU54_01425</name>
</gene>
<protein>
    <submittedName>
        <fullName evidence="3">YceI family protein</fullName>
    </submittedName>
</protein>
<evidence type="ECO:0000313" key="4">
    <source>
        <dbReference type="Proteomes" id="UP001198901"/>
    </source>
</evidence>
<dbReference type="SMART" id="SM00867">
    <property type="entry name" value="YceI"/>
    <property type="match status" value="1"/>
</dbReference>
<organism evidence="3 4">
    <name type="scientific">Winogradskyella alexanderae</name>
    <dbReference type="NCBI Taxonomy" id="2877123"/>
    <lineage>
        <taxon>Bacteria</taxon>
        <taxon>Pseudomonadati</taxon>
        <taxon>Bacteroidota</taxon>
        <taxon>Flavobacteriia</taxon>
        <taxon>Flavobacteriales</taxon>
        <taxon>Flavobacteriaceae</taxon>
        <taxon>Winogradskyella</taxon>
    </lineage>
</organism>
<keyword evidence="4" id="KW-1185">Reference proteome</keyword>
<keyword evidence="1" id="KW-0732">Signal</keyword>
<accession>A0ABS7XQI4</accession>
<dbReference type="EMBL" id="JAIUJR010000001">
    <property type="protein sequence ID" value="MCA0131227.1"/>
    <property type="molecule type" value="Genomic_DNA"/>
</dbReference>
<dbReference type="InterPro" id="IPR036761">
    <property type="entry name" value="TTHA0802/YceI-like_sf"/>
</dbReference>
<dbReference type="Gene3D" id="2.40.128.110">
    <property type="entry name" value="Lipid/polyisoprenoid-binding, YceI-like"/>
    <property type="match status" value="1"/>
</dbReference>
<name>A0ABS7XQI4_9FLAO</name>
<dbReference type="PANTHER" id="PTHR34406:SF1">
    <property type="entry name" value="PROTEIN YCEI"/>
    <property type="match status" value="1"/>
</dbReference>
<evidence type="ECO:0000259" key="2">
    <source>
        <dbReference type="SMART" id="SM00867"/>
    </source>
</evidence>
<reference evidence="4" key="1">
    <citation type="submission" date="2023-07" db="EMBL/GenBank/DDBJ databases">
        <authorList>
            <person name="Yue Y."/>
        </authorList>
    </citation>
    <scope>NUCLEOTIDE SEQUENCE [LARGE SCALE GENOMIC DNA]</scope>
    <source>
        <strain evidence="4">D23</strain>
    </source>
</reference>
<evidence type="ECO:0000313" key="3">
    <source>
        <dbReference type="EMBL" id="MCA0131227.1"/>
    </source>
</evidence>
<proteinExistence type="predicted"/>
<dbReference type="Pfam" id="PF04264">
    <property type="entry name" value="YceI"/>
    <property type="match status" value="1"/>
</dbReference>
<feature type="domain" description="Lipid/polyisoprenoid-binding YceI-like" evidence="2">
    <location>
        <begin position="12"/>
        <end position="167"/>
    </location>
</feature>
<dbReference type="SUPFAM" id="SSF101874">
    <property type="entry name" value="YceI-like"/>
    <property type="match status" value="1"/>
</dbReference>